<evidence type="ECO:0000313" key="1">
    <source>
        <dbReference type="EMBL" id="GFS27593.1"/>
    </source>
</evidence>
<dbReference type="AlphaFoldDB" id="A0AAV4K0U3"/>
<organism evidence="1 2">
    <name type="scientific">Elysia marginata</name>
    <dbReference type="NCBI Taxonomy" id="1093978"/>
    <lineage>
        <taxon>Eukaryota</taxon>
        <taxon>Metazoa</taxon>
        <taxon>Spiralia</taxon>
        <taxon>Lophotrochozoa</taxon>
        <taxon>Mollusca</taxon>
        <taxon>Gastropoda</taxon>
        <taxon>Heterobranchia</taxon>
        <taxon>Euthyneura</taxon>
        <taxon>Panpulmonata</taxon>
        <taxon>Sacoglossa</taxon>
        <taxon>Placobranchoidea</taxon>
        <taxon>Plakobranchidae</taxon>
        <taxon>Elysia</taxon>
    </lineage>
</organism>
<comment type="caution">
    <text evidence="1">The sequence shown here is derived from an EMBL/GenBank/DDBJ whole genome shotgun (WGS) entry which is preliminary data.</text>
</comment>
<reference evidence="1 2" key="1">
    <citation type="journal article" date="2021" name="Elife">
        <title>Chloroplast acquisition without the gene transfer in kleptoplastic sea slugs, Plakobranchus ocellatus.</title>
        <authorList>
            <person name="Maeda T."/>
            <person name="Takahashi S."/>
            <person name="Yoshida T."/>
            <person name="Shimamura S."/>
            <person name="Takaki Y."/>
            <person name="Nagai Y."/>
            <person name="Toyoda A."/>
            <person name="Suzuki Y."/>
            <person name="Arimoto A."/>
            <person name="Ishii H."/>
            <person name="Satoh N."/>
            <person name="Nishiyama T."/>
            <person name="Hasebe M."/>
            <person name="Maruyama T."/>
            <person name="Minagawa J."/>
            <person name="Obokata J."/>
            <person name="Shigenobu S."/>
        </authorList>
    </citation>
    <scope>NUCLEOTIDE SEQUENCE [LARGE SCALE GENOMIC DNA]</scope>
</reference>
<keyword evidence="2" id="KW-1185">Reference proteome</keyword>
<evidence type="ECO:0000313" key="2">
    <source>
        <dbReference type="Proteomes" id="UP000762676"/>
    </source>
</evidence>
<sequence length="99" mass="11398">MLWRFAAARTLRNRKLHNPVQTLRRSVWVIGLPEIYALAQDPSETTNWDQGAVKWPSGHRWPVFDQQGQEGNSNNTPFTTEAVQFRTRALITHPPAKAY</sequence>
<dbReference type="Proteomes" id="UP000762676">
    <property type="component" value="Unassembled WGS sequence"/>
</dbReference>
<gene>
    <name evidence="1" type="ORF">ElyMa_005284800</name>
</gene>
<name>A0AAV4K0U3_9GAST</name>
<dbReference type="EMBL" id="BMAT01010543">
    <property type="protein sequence ID" value="GFS27593.1"/>
    <property type="molecule type" value="Genomic_DNA"/>
</dbReference>
<proteinExistence type="predicted"/>
<accession>A0AAV4K0U3</accession>
<protein>
    <submittedName>
        <fullName evidence="1">Uncharacterized protein</fullName>
    </submittedName>
</protein>